<feature type="compositionally biased region" description="Basic residues" evidence="1">
    <location>
        <begin position="153"/>
        <end position="164"/>
    </location>
</feature>
<name>A0ABN9VP48_9DINO</name>
<accession>A0ABN9VP48</accession>
<evidence type="ECO:0000313" key="2">
    <source>
        <dbReference type="EMBL" id="CAK0875102.1"/>
    </source>
</evidence>
<gene>
    <name evidence="2" type="ORF">PCOR1329_LOCUS59840</name>
</gene>
<reference evidence="2" key="1">
    <citation type="submission" date="2023-10" db="EMBL/GenBank/DDBJ databases">
        <authorList>
            <person name="Chen Y."/>
            <person name="Shah S."/>
            <person name="Dougan E. K."/>
            <person name="Thang M."/>
            <person name="Chan C."/>
        </authorList>
    </citation>
    <scope>NUCLEOTIDE SEQUENCE [LARGE SCALE GENOMIC DNA]</scope>
</reference>
<protein>
    <submittedName>
        <fullName evidence="2">Uncharacterized protein</fullName>
    </submittedName>
</protein>
<dbReference type="Proteomes" id="UP001189429">
    <property type="component" value="Unassembled WGS sequence"/>
</dbReference>
<keyword evidence="3" id="KW-1185">Reference proteome</keyword>
<sequence>LFGLVGKLGAVASCMSWRDGPSAASAPWRLRKRRTQPLASQDWQAAFSERVVAAAVTAAVAAVTPGQARPVQAAPAPKPTAAPPRPTQAPQPLLAIEDEAAVEASTSKAAPLSPPPGHFGLRRWQRAKAPPPAVEAGPPSPAQPAPRGPTPPPRRRSRSRRRRLAAPEGPRARLTEAAPEEWLGANSSGSVRESQALADALGAAAGGQLKVEGLVADEHQGFPEACKNFKDGFYEKMLGGPSCYAMDMDDGIEDSSEFVADELRDWLEDMDPLPVFGCVRGAHDDADGLGPDGDADAFRKFQEVLPEVPRFPMLGGELLKETDLALHEVFKGSESVAESNLSLSGAGGAAKSHDLDVGEGTIVMEVNKVNQKLGESVSPDPWQQVLVANAQVFLKSEQVQAARQLATYKEYELLGRFGDIQVVIQRPCINDMLWRPHRASILETLEALVSDCGPSILEELLE</sequence>
<feature type="compositionally biased region" description="Pro residues" evidence="1">
    <location>
        <begin position="76"/>
        <end position="89"/>
    </location>
</feature>
<feature type="non-terminal residue" evidence="2">
    <location>
        <position position="1"/>
    </location>
</feature>
<dbReference type="EMBL" id="CAUYUJ010017473">
    <property type="protein sequence ID" value="CAK0875102.1"/>
    <property type="molecule type" value="Genomic_DNA"/>
</dbReference>
<evidence type="ECO:0000256" key="1">
    <source>
        <dbReference type="SAM" id="MobiDB-lite"/>
    </source>
</evidence>
<feature type="non-terminal residue" evidence="2">
    <location>
        <position position="462"/>
    </location>
</feature>
<evidence type="ECO:0000313" key="3">
    <source>
        <dbReference type="Proteomes" id="UP001189429"/>
    </source>
</evidence>
<feature type="compositionally biased region" description="Low complexity" evidence="1">
    <location>
        <begin position="66"/>
        <end position="75"/>
    </location>
</feature>
<feature type="compositionally biased region" description="Pro residues" evidence="1">
    <location>
        <begin position="129"/>
        <end position="152"/>
    </location>
</feature>
<organism evidence="2 3">
    <name type="scientific">Prorocentrum cordatum</name>
    <dbReference type="NCBI Taxonomy" id="2364126"/>
    <lineage>
        <taxon>Eukaryota</taxon>
        <taxon>Sar</taxon>
        <taxon>Alveolata</taxon>
        <taxon>Dinophyceae</taxon>
        <taxon>Prorocentrales</taxon>
        <taxon>Prorocentraceae</taxon>
        <taxon>Prorocentrum</taxon>
    </lineage>
</organism>
<proteinExistence type="predicted"/>
<feature type="region of interest" description="Disordered" evidence="1">
    <location>
        <begin position="66"/>
        <end position="187"/>
    </location>
</feature>
<comment type="caution">
    <text evidence="2">The sequence shown here is derived from an EMBL/GenBank/DDBJ whole genome shotgun (WGS) entry which is preliminary data.</text>
</comment>